<organism evidence="11">
    <name type="scientific">Salvia splendens</name>
    <name type="common">Scarlet sage</name>
    <dbReference type="NCBI Taxonomy" id="180675"/>
    <lineage>
        <taxon>Eukaryota</taxon>
        <taxon>Viridiplantae</taxon>
        <taxon>Streptophyta</taxon>
        <taxon>Embryophyta</taxon>
        <taxon>Tracheophyta</taxon>
        <taxon>Spermatophyta</taxon>
        <taxon>Magnoliopsida</taxon>
        <taxon>eudicotyledons</taxon>
        <taxon>Gunneridae</taxon>
        <taxon>Pentapetalae</taxon>
        <taxon>asterids</taxon>
        <taxon>lamiids</taxon>
        <taxon>Lamiales</taxon>
        <taxon>Lamiaceae</taxon>
        <taxon>Nepetoideae</taxon>
        <taxon>Mentheae</taxon>
        <taxon>Salviinae</taxon>
        <taxon>Salvia</taxon>
        <taxon>Salvia subgen. Calosphace</taxon>
        <taxon>core Calosphace</taxon>
    </lineage>
</organism>
<keyword evidence="5 8" id="KW-0804">Transcription</keyword>
<dbReference type="PROSITE" id="PS51745">
    <property type="entry name" value="PB1"/>
    <property type="match status" value="1"/>
</dbReference>
<accession>A0A8X8YBL9</accession>
<evidence type="ECO:0000256" key="5">
    <source>
        <dbReference type="ARBA" id="ARBA00023163"/>
    </source>
</evidence>
<keyword evidence="3 8" id="KW-0678">Repressor</keyword>
<evidence type="ECO:0000256" key="2">
    <source>
        <dbReference type="ARBA" id="ARBA00006728"/>
    </source>
</evidence>
<dbReference type="Proteomes" id="UP000298416">
    <property type="component" value="Unassembled WGS sequence"/>
</dbReference>
<evidence type="ECO:0000256" key="7">
    <source>
        <dbReference type="ARBA" id="ARBA00023294"/>
    </source>
</evidence>
<reference evidence="11" key="1">
    <citation type="submission" date="2018-01" db="EMBL/GenBank/DDBJ databases">
        <authorList>
            <person name="Mao J.F."/>
        </authorList>
    </citation>
    <scope>NUCLEOTIDE SEQUENCE</scope>
    <source>
        <strain evidence="11">Huo1</strain>
        <tissue evidence="11">Leaf</tissue>
    </source>
</reference>
<evidence type="ECO:0000313" key="11">
    <source>
        <dbReference type="EMBL" id="KAG6430020.1"/>
    </source>
</evidence>
<dbReference type="InterPro" id="IPR033389">
    <property type="entry name" value="AUX/IAA_dom"/>
</dbReference>
<feature type="domain" description="PB1" evidence="10">
    <location>
        <begin position="82"/>
        <end position="172"/>
    </location>
</feature>
<evidence type="ECO:0000256" key="3">
    <source>
        <dbReference type="ARBA" id="ARBA00022491"/>
    </source>
</evidence>
<name>A0A8X8YBL9_SALSN</name>
<evidence type="ECO:0000256" key="8">
    <source>
        <dbReference type="RuleBase" id="RU004549"/>
    </source>
</evidence>
<dbReference type="FunFam" id="3.10.20.90:FF:000078">
    <property type="entry name" value="Auxin-responsive protein"/>
    <property type="match status" value="1"/>
</dbReference>
<dbReference type="SUPFAM" id="SSF53448">
    <property type="entry name" value="Nucleotide-diphospho-sugar transferases"/>
    <property type="match status" value="1"/>
</dbReference>
<evidence type="ECO:0000256" key="6">
    <source>
        <dbReference type="ARBA" id="ARBA00023242"/>
    </source>
</evidence>
<dbReference type="EMBL" id="PNBA02000003">
    <property type="protein sequence ID" value="KAG6430020.1"/>
    <property type="molecule type" value="Genomic_DNA"/>
</dbReference>
<gene>
    <name evidence="11" type="ORF">SASPL_108079</name>
</gene>
<dbReference type="InterPro" id="IPR053793">
    <property type="entry name" value="PB1-like"/>
</dbReference>
<dbReference type="PANTHER" id="PTHR35105:SF7">
    <property type="entry name" value="PROTEIN CDI-LIKE"/>
    <property type="match status" value="1"/>
</dbReference>
<dbReference type="GO" id="GO:0009734">
    <property type="term" value="P:auxin-activated signaling pathway"/>
    <property type="evidence" value="ECO:0007669"/>
    <property type="project" value="UniProtKB-UniRule"/>
</dbReference>
<comment type="function">
    <text evidence="8">Aux/IAA proteins are short-lived transcriptional factors that function as repressors of early auxin response genes at low auxin concentrations.</text>
</comment>
<proteinExistence type="inferred from homology"/>
<evidence type="ECO:0000256" key="9">
    <source>
        <dbReference type="SAM" id="MobiDB-lite"/>
    </source>
</evidence>
<protein>
    <recommendedName>
        <fullName evidence="8">Auxin-responsive protein</fullName>
    </recommendedName>
</protein>
<evidence type="ECO:0000256" key="4">
    <source>
        <dbReference type="ARBA" id="ARBA00023015"/>
    </source>
</evidence>
<comment type="subunit">
    <text evidence="8">Homodimers and heterodimers.</text>
</comment>
<dbReference type="PANTHER" id="PTHR35105">
    <property type="entry name" value="EXPRESSED PROTEIN"/>
    <property type="match status" value="1"/>
</dbReference>
<evidence type="ECO:0000256" key="1">
    <source>
        <dbReference type="ARBA" id="ARBA00004123"/>
    </source>
</evidence>
<comment type="caution">
    <text evidence="11">The sequence shown here is derived from an EMBL/GenBank/DDBJ whole genome shotgun (WGS) entry which is preliminary data.</text>
</comment>
<keyword evidence="12" id="KW-1185">Reference proteome</keyword>
<keyword evidence="6 8" id="KW-0539">Nucleus</keyword>
<sequence>MSTVKGSDRPEFEYSGGLKTELTLALPGGAKRGFADTVDLSLENSSEDESSVVTQSDSSPENQVVGWPPVRSYKKKVMKKGSKFVKVAMDGAPYLRKIDLQLHNSYQELLGVFEDMFTFLTIFGNERKMVDSTNGLEYVPTYEDKDGDWMLVGDVPWRMFVESCKRLRLMKSSEAIGLLLSFLLEPMAGAADLHRSNGVEVKNSDPNSMNSSEIHRNGNAKGFKIFVGYDPREDIAYEVCRYSLLKRASIPIEIFPIKQSELRELGVYWRERGKLESTEFSFSRFLTPYLANYEGWAMFMDCDFLYLDDIKKLVDLIDDKYAIMCVQHDYTPKETTKMDGAVQTVYPRKNWSSMVLYNCGHPKNRSLTPELVNKESGAFLHRFQWLDDDEIGEIPFVWNFLVGHNKVVEGDESTFPKAIHYTLGGPWFKEWKDCEFGDLWLSELEEYQKGDVTKGD</sequence>
<reference evidence="11" key="2">
    <citation type="submission" date="2020-08" db="EMBL/GenBank/DDBJ databases">
        <title>Plant Genome Project.</title>
        <authorList>
            <person name="Zhang R.-G."/>
        </authorList>
    </citation>
    <scope>NUCLEOTIDE SEQUENCE</scope>
    <source>
        <strain evidence="11">Huo1</strain>
        <tissue evidence="11">Leaf</tissue>
    </source>
</reference>
<evidence type="ECO:0000259" key="10">
    <source>
        <dbReference type="PROSITE" id="PS51745"/>
    </source>
</evidence>
<dbReference type="Gene3D" id="3.90.550.10">
    <property type="entry name" value="Spore Coat Polysaccharide Biosynthesis Protein SpsA, Chain A"/>
    <property type="match status" value="1"/>
</dbReference>
<keyword evidence="4 8" id="KW-0805">Transcription regulation</keyword>
<dbReference type="Gene3D" id="3.10.20.90">
    <property type="entry name" value="Phosphatidylinositol 3-kinase Catalytic Subunit, Chain A, domain 1"/>
    <property type="match status" value="1"/>
</dbReference>
<comment type="similarity">
    <text evidence="2 8">Belongs to the Aux/IAA family.</text>
</comment>
<evidence type="ECO:0000313" key="12">
    <source>
        <dbReference type="Proteomes" id="UP000298416"/>
    </source>
</evidence>
<keyword evidence="7 8" id="KW-0927">Auxin signaling pathway</keyword>
<dbReference type="AlphaFoldDB" id="A0A8X8YBL9"/>
<dbReference type="GO" id="GO:0005634">
    <property type="term" value="C:nucleus"/>
    <property type="evidence" value="ECO:0007669"/>
    <property type="project" value="UniProtKB-SubCell"/>
</dbReference>
<dbReference type="SUPFAM" id="SSF54277">
    <property type="entry name" value="CAD &amp; PB1 domains"/>
    <property type="match status" value="1"/>
</dbReference>
<dbReference type="InterPro" id="IPR029044">
    <property type="entry name" value="Nucleotide-diphossugar_trans"/>
</dbReference>
<dbReference type="Pfam" id="PF02309">
    <property type="entry name" value="AUX_IAA"/>
    <property type="match status" value="1"/>
</dbReference>
<comment type="subcellular location">
    <subcellularLocation>
        <location evidence="1 8">Nucleus</location>
    </subcellularLocation>
</comment>
<feature type="region of interest" description="Disordered" evidence="9">
    <location>
        <begin position="43"/>
        <end position="64"/>
    </location>
</feature>